<dbReference type="RefSeq" id="WP_284151110.1">
    <property type="nucleotide sequence ID" value="NZ_AP025516.1"/>
</dbReference>
<dbReference type="Proteomes" id="UP000830055">
    <property type="component" value="Chromosome"/>
</dbReference>
<evidence type="ECO:0000256" key="7">
    <source>
        <dbReference type="ARBA" id="ARBA00023237"/>
    </source>
</evidence>
<accession>A0ABN6M7A6</accession>
<keyword evidence="3" id="KW-0813">Transport</keyword>
<dbReference type="InterPro" id="IPR003423">
    <property type="entry name" value="OMP_efflux"/>
</dbReference>
<dbReference type="SUPFAM" id="SSF56954">
    <property type="entry name" value="Outer membrane efflux proteins (OEP)"/>
    <property type="match status" value="1"/>
</dbReference>
<organism evidence="8 9">
    <name type="scientific">Desulfofustis limnaeus</name>
    <dbReference type="NCBI Taxonomy" id="2740163"/>
    <lineage>
        <taxon>Bacteria</taxon>
        <taxon>Pseudomonadati</taxon>
        <taxon>Thermodesulfobacteriota</taxon>
        <taxon>Desulfobulbia</taxon>
        <taxon>Desulfobulbales</taxon>
        <taxon>Desulfocapsaceae</taxon>
        <taxon>Desulfofustis</taxon>
    </lineage>
</organism>
<evidence type="ECO:0000256" key="5">
    <source>
        <dbReference type="ARBA" id="ARBA00022692"/>
    </source>
</evidence>
<evidence type="ECO:0000256" key="2">
    <source>
        <dbReference type="ARBA" id="ARBA00007613"/>
    </source>
</evidence>
<reference evidence="8 9" key="1">
    <citation type="submission" date="2022-01" db="EMBL/GenBank/DDBJ databases">
        <title>Desulfofustis limnae sp. nov., a novel mesophilic sulfate-reducing bacterium isolated from marsh soil.</title>
        <authorList>
            <person name="Watanabe M."/>
            <person name="Takahashi A."/>
            <person name="Kojima H."/>
            <person name="Fukui M."/>
        </authorList>
    </citation>
    <scope>NUCLEOTIDE SEQUENCE [LARGE SCALE GENOMIC DNA]</scope>
    <source>
        <strain evidence="8 9">PPLL</strain>
    </source>
</reference>
<keyword evidence="9" id="KW-1185">Reference proteome</keyword>
<dbReference type="Pfam" id="PF02321">
    <property type="entry name" value="OEP"/>
    <property type="match status" value="2"/>
</dbReference>
<evidence type="ECO:0000256" key="6">
    <source>
        <dbReference type="ARBA" id="ARBA00023136"/>
    </source>
</evidence>
<keyword evidence="6" id="KW-0472">Membrane</keyword>
<evidence type="ECO:0000256" key="3">
    <source>
        <dbReference type="ARBA" id="ARBA00022448"/>
    </source>
</evidence>
<dbReference type="PANTHER" id="PTHR30026">
    <property type="entry name" value="OUTER MEMBRANE PROTEIN TOLC"/>
    <property type="match status" value="1"/>
</dbReference>
<gene>
    <name evidence="8" type="ORF">DPPLL_20610</name>
</gene>
<keyword evidence="7" id="KW-0998">Cell outer membrane</keyword>
<keyword evidence="4" id="KW-1134">Transmembrane beta strand</keyword>
<dbReference type="InterPro" id="IPR051906">
    <property type="entry name" value="TolC-like"/>
</dbReference>
<sequence length="459" mass="50902">MTSTIRALWPQLLPGTLRTFAKTPNWMGGALVILLALAVILSGAPSTVAALTLEEFVALARSREAGYQAAVAASAAERAAGWRDVADYGPRLQVSGSYHASRDRISPAGHEPVAADQAASFSESLLSVTAEQPIIDLERAGRLSRGLITMDLAVMQQRKAEEELVLSACERYYTALSHREGYRLARSETAALRVLVQAAEKRLELGFGTITDKHNAEARYRLSEASEISRLTELENALRALEELIDAPVDRGHLEDKPDSNLFPLTEPLHYWQELALQNNTDLRISRLRQTRTEAERRMAGGRFSPALMLFASHRHYRPDNGLAGHGEDRRETDIGLRLEMDLLAGGSDLASFSEASSRLRSAQAQVVAMERAVRRTVHSLSESIAATAELIEVYRNAVESNRLALEATQASFHEGAKVLLDVLNAQQDYYRSRKAYQTTRYDYLLLREKLKLTVGIYE</sequence>
<dbReference type="EMBL" id="AP025516">
    <property type="protein sequence ID" value="BDD87696.1"/>
    <property type="molecule type" value="Genomic_DNA"/>
</dbReference>
<proteinExistence type="inferred from homology"/>
<evidence type="ECO:0000256" key="1">
    <source>
        <dbReference type="ARBA" id="ARBA00004442"/>
    </source>
</evidence>
<keyword evidence="5" id="KW-0812">Transmembrane</keyword>
<protein>
    <submittedName>
        <fullName evidence="8">Channel protein TolC</fullName>
    </submittedName>
</protein>
<evidence type="ECO:0000313" key="8">
    <source>
        <dbReference type="EMBL" id="BDD87696.1"/>
    </source>
</evidence>
<evidence type="ECO:0000256" key="4">
    <source>
        <dbReference type="ARBA" id="ARBA00022452"/>
    </source>
</evidence>
<comment type="similarity">
    <text evidence="2">Belongs to the outer membrane factor (OMF) (TC 1.B.17) family.</text>
</comment>
<dbReference type="Gene3D" id="1.20.1600.10">
    <property type="entry name" value="Outer membrane efflux proteins (OEP)"/>
    <property type="match status" value="1"/>
</dbReference>
<name>A0ABN6M7A6_9BACT</name>
<evidence type="ECO:0000313" key="9">
    <source>
        <dbReference type="Proteomes" id="UP000830055"/>
    </source>
</evidence>
<dbReference type="PANTHER" id="PTHR30026:SF20">
    <property type="entry name" value="OUTER MEMBRANE PROTEIN TOLC"/>
    <property type="match status" value="1"/>
</dbReference>
<comment type="subcellular location">
    <subcellularLocation>
        <location evidence="1">Cell outer membrane</location>
    </subcellularLocation>
</comment>